<dbReference type="GO" id="GO:0016887">
    <property type="term" value="F:ATP hydrolysis activity"/>
    <property type="evidence" value="ECO:0007669"/>
    <property type="project" value="InterPro"/>
</dbReference>
<feature type="region of interest" description="Disordered" evidence="4">
    <location>
        <begin position="229"/>
        <end position="260"/>
    </location>
</feature>
<comment type="caution">
    <text evidence="6">The sequence shown here is derived from an EMBL/GenBank/DDBJ whole genome shotgun (WGS) entry which is preliminary data.</text>
</comment>
<reference evidence="6" key="1">
    <citation type="submission" date="2020-08" db="EMBL/GenBank/DDBJ databases">
        <title>Plant Genome Project.</title>
        <authorList>
            <person name="Zhang R.-G."/>
        </authorList>
    </citation>
    <scope>NUCLEOTIDE SEQUENCE</scope>
    <source>
        <strain evidence="6">WSP0</strain>
        <tissue evidence="6">Leaf</tissue>
    </source>
</reference>
<dbReference type="AlphaFoldDB" id="A0AAV6JNS0"/>
<dbReference type="InterPro" id="IPR003960">
    <property type="entry name" value="ATPase_AAA_CS"/>
</dbReference>
<dbReference type="InterPro" id="IPR003959">
    <property type="entry name" value="ATPase_AAA_core"/>
</dbReference>
<dbReference type="Proteomes" id="UP000823749">
    <property type="component" value="Chromosome 7"/>
</dbReference>
<evidence type="ECO:0000256" key="3">
    <source>
        <dbReference type="ARBA" id="ARBA00022840"/>
    </source>
</evidence>
<evidence type="ECO:0000256" key="1">
    <source>
        <dbReference type="ARBA" id="ARBA00006914"/>
    </source>
</evidence>
<dbReference type="CDD" id="cd19511">
    <property type="entry name" value="RecA-like_CDC48_r2-like"/>
    <property type="match status" value="1"/>
</dbReference>
<feature type="region of interest" description="Disordered" evidence="4">
    <location>
        <begin position="1"/>
        <end position="39"/>
    </location>
</feature>
<dbReference type="FunFam" id="1.10.8.60:FF:000038">
    <property type="entry name" value="spermatogenesis-associated protein 5-like protein 1"/>
    <property type="match status" value="1"/>
</dbReference>
<dbReference type="Gene3D" id="3.40.50.300">
    <property type="entry name" value="P-loop containing nucleotide triphosphate hydrolases"/>
    <property type="match status" value="2"/>
</dbReference>
<keyword evidence="3" id="KW-0067">ATP-binding</keyword>
<protein>
    <recommendedName>
        <fullName evidence="5">AAA+ ATPase domain-containing protein</fullName>
    </recommendedName>
</protein>
<dbReference type="Gene3D" id="1.10.8.60">
    <property type="match status" value="2"/>
</dbReference>
<dbReference type="Pfam" id="PF00004">
    <property type="entry name" value="AAA"/>
    <property type="match status" value="2"/>
</dbReference>
<dbReference type="InterPro" id="IPR003593">
    <property type="entry name" value="AAA+_ATPase"/>
</dbReference>
<evidence type="ECO:0000313" key="7">
    <source>
        <dbReference type="Proteomes" id="UP000823749"/>
    </source>
</evidence>
<dbReference type="Pfam" id="PF17862">
    <property type="entry name" value="AAA_lid_3"/>
    <property type="match status" value="2"/>
</dbReference>
<keyword evidence="7" id="KW-1185">Reference proteome</keyword>
<dbReference type="Pfam" id="PF26429">
    <property type="entry name" value="DPBB_CI111"/>
    <property type="match status" value="1"/>
</dbReference>
<dbReference type="FunFam" id="3.40.50.300:FF:000661">
    <property type="entry name" value="calmodulin-interacting protein 111 isoform X1"/>
    <property type="match status" value="1"/>
</dbReference>
<dbReference type="InterPro" id="IPR027417">
    <property type="entry name" value="P-loop_NTPase"/>
</dbReference>
<feature type="compositionally biased region" description="Basic and acidic residues" evidence="4">
    <location>
        <begin position="233"/>
        <end position="245"/>
    </location>
</feature>
<dbReference type="GO" id="GO:0009507">
    <property type="term" value="C:chloroplast"/>
    <property type="evidence" value="ECO:0007669"/>
    <property type="project" value="TreeGrafter"/>
</dbReference>
<dbReference type="InterPro" id="IPR058958">
    <property type="entry name" value="DPBB_CI111"/>
</dbReference>
<feature type="compositionally biased region" description="Low complexity" evidence="4">
    <location>
        <begin position="14"/>
        <end position="32"/>
    </location>
</feature>
<evidence type="ECO:0000313" key="6">
    <source>
        <dbReference type="EMBL" id="KAG5541690.1"/>
    </source>
</evidence>
<sequence>MPSKSKKTSKAVSKHSYFDQSVSPQSSSSSTPLPEPEVSEEDFLCSLEEASDKYPSLVGISAFIGCVTDVETESKGCKIWLSESSMVAFSLAPGCTVSVSLASSRKRFSKSFPLCSLTDECAKHFGIGCSDKMVTDLGNYFALATVFPSSKVLSNGVRLSSNLSCTLGYPTSGRIIFVYPIQGQSTMGVNGNVKLNGPSTKCLSLSNCNELYLGFVSAKRGFADNGSTLSGRDFSEQRTRSRSENKGNSSPMKPVCSQSKLSSLVTSQSSLPRYEESISSSPNLCETSFDAFKITEVLGDDSAKKLLQSCAATWLCSRILLYGNFVTIPILSKICIFQVIGAHGMSVNCTNQDLTDKSIWDLCCDTPDNTQHVQDAFVVNHKTKVHLFSTSDSSVETPQRRVLPCLELESEGTIADVVDDSLKLGGLAKEYAVLKDIIDSSVKDTLSRFQNFKIFIDELDAIAPARRDGGEELSQRMVATLLNLMDGICRTDGLLIIAATNRPDSVEPALRRPGRLDREIEIGVPSPKQRHDILLAHLSEMEHSLSEVQVQHLATATHGFVGADLAALCNEAALICLRFHIEFIKSCDDSDASRTSIVGDGFYNDTTESSYCCKDTLDSASSSITHLSGLAKIQNSIEGMENGVCGAAEQILKVTFEDFEKAKMKVRPSAMREVVLEVPKINWEDVGGQKEVKTQLMEAVEWPQKHQDAFKRIGTRPPTGVLLFGPPGCSKTLLARAVASEAGLNFLAVKGPELFSKWVGESEKAVRSLFAKARANAPSIIFFDEIDGLAVIRGKESDGVSVADRVMSQLLVELDGLQQRANVTVIAATNRPDKIDPALLRPGRFDRVLYVGPPSASDREDIFRIHLRKMPCAPDVCIEELATLTEGSTGADISLICREAALAAIEESLDATSIRMEHLKMAIKQVQPSEIQSYEELSVKFQRLVHSSAKTDGLEDQPSSRRSNWKSLWVRGVVSNDQSSRKQVIGRSYQRFVEVLVSLLTMIEWRRFRTLPYICLSVALNFEKG</sequence>
<dbReference type="SUPFAM" id="SSF52540">
    <property type="entry name" value="P-loop containing nucleoside triphosphate hydrolases"/>
    <property type="match status" value="2"/>
</dbReference>
<proteinExistence type="inferred from homology"/>
<accession>A0AAV6JNS0</accession>
<evidence type="ECO:0000259" key="5">
    <source>
        <dbReference type="SMART" id="SM00382"/>
    </source>
</evidence>
<comment type="similarity">
    <text evidence="1">Belongs to the AAA ATPase family.</text>
</comment>
<dbReference type="InterPro" id="IPR041569">
    <property type="entry name" value="AAA_lid_3"/>
</dbReference>
<dbReference type="InterPro" id="IPR050168">
    <property type="entry name" value="AAA_ATPase_domain"/>
</dbReference>
<dbReference type="GO" id="GO:0005524">
    <property type="term" value="F:ATP binding"/>
    <property type="evidence" value="ECO:0007669"/>
    <property type="project" value="UniProtKB-KW"/>
</dbReference>
<dbReference type="EMBL" id="JACTNZ010000007">
    <property type="protein sequence ID" value="KAG5541690.1"/>
    <property type="molecule type" value="Genomic_DNA"/>
</dbReference>
<dbReference type="PROSITE" id="PS00674">
    <property type="entry name" value="AAA"/>
    <property type="match status" value="1"/>
</dbReference>
<evidence type="ECO:0000256" key="2">
    <source>
        <dbReference type="ARBA" id="ARBA00022741"/>
    </source>
</evidence>
<feature type="compositionally biased region" description="Basic residues" evidence="4">
    <location>
        <begin position="1"/>
        <end position="13"/>
    </location>
</feature>
<gene>
    <name evidence="6" type="ORF">RHGRI_021499</name>
</gene>
<dbReference type="PANTHER" id="PTHR23077:SF27">
    <property type="entry name" value="ATPASE FAMILY GENE 2 PROTEIN HOMOLOG A"/>
    <property type="match status" value="1"/>
</dbReference>
<evidence type="ECO:0000256" key="4">
    <source>
        <dbReference type="SAM" id="MobiDB-lite"/>
    </source>
</evidence>
<keyword evidence="2" id="KW-0547">Nucleotide-binding</keyword>
<feature type="domain" description="AAA+ ATPase" evidence="5">
    <location>
        <begin position="717"/>
        <end position="855"/>
    </location>
</feature>
<dbReference type="SMART" id="SM00382">
    <property type="entry name" value="AAA"/>
    <property type="match status" value="1"/>
</dbReference>
<dbReference type="PANTHER" id="PTHR23077">
    <property type="entry name" value="AAA-FAMILY ATPASE"/>
    <property type="match status" value="1"/>
</dbReference>
<name>A0AAV6JNS0_9ERIC</name>
<organism evidence="6 7">
    <name type="scientific">Rhododendron griersonianum</name>
    <dbReference type="NCBI Taxonomy" id="479676"/>
    <lineage>
        <taxon>Eukaryota</taxon>
        <taxon>Viridiplantae</taxon>
        <taxon>Streptophyta</taxon>
        <taxon>Embryophyta</taxon>
        <taxon>Tracheophyta</taxon>
        <taxon>Spermatophyta</taxon>
        <taxon>Magnoliopsida</taxon>
        <taxon>eudicotyledons</taxon>
        <taxon>Gunneridae</taxon>
        <taxon>Pentapetalae</taxon>
        <taxon>asterids</taxon>
        <taxon>Ericales</taxon>
        <taxon>Ericaceae</taxon>
        <taxon>Ericoideae</taxon>
        <taxon>Rhodoreae</taxon>
        <taxon>Rhododendron</taxon>
    </lineage>
</organism>